<protein>
    <submittedName>
        <fullName evidence="2">NmrA family transcriptional regulator</fullName>
    </submittedName>
</protein>
<dbReference type="AlphaFoldDB" id="A0A8J3QQ69"/>
<dbReference type="EMBL" id="BONZ01000030">
    <property type="protein sequence ID" value="GIH14894.1"/>
    <property type="molecule type" value="Genomic_DNA"/>
</dbReference>
<proteinExistence type="predicted"/>
<dbReference type="InterPro" id="IPR036291">
    <property type="entry name" value="NAD(P)-bd_dom_sf"/>
</dbReference>
<dbReference type="Gene3D" id="3.40.50.720">
    <property type="entry name" value="NAD(P)-binding Rossmann-like Domain"/>
    <property type="match status" value="1"/>
</dbReference>
<sequence>MIIVTGAAGNVGRPLIEALTEAGQTVTAVGRRPVDGRPAGVGYRAADLADPQTLRPVLDGADALFLLVAGDDPHGILDAAKAGGVRRVVLLSTQGAGTRPESYRHPRAFEEAVTGSDLAWTVLRPGGFDSNAYAWAPGVREQRTVAAPFGDVGLPGIDPADIAEVAAAVLVGDGHAGRVYELTGPALMSPRQRAEAIGAALGEPVRFIEQTRDEARAQMLRFMPEPVVEGTLAILGVPTAAEQRISPDVQRVLGRAPRTFADWLGRHLAAFR</sequence>
<dbReference type="PANTHER" id="PTHR43162">
    <property type="match status" value="1"/>
</dbReference>
<reference evidence="2" key="1">
    <citation type="submission" date="2021-01" db="EMBL/GenBank/DDBJ databases">
        <title>Whole genome shotgun sequence of Rugosimonospora africana NBRC 104875.</title>
        <authorList>
            <person name="Komaki H."/>
            <person name="Tamura T."/>
        </authorList>
    </citation>
    <scope>NUCLEOTIDE SEQUENCE</scope>
    <source>
        <strain evidence="2">NBRC 104875</strain>
    </source>
</reference>
<feature type="domain" description="NAD(P)-binding" evidence="1">
    <location>
        <begin position="6"/>
        <end position="170"/>
    </location>
</feature>
<dbReference type="Pfam" id="PF13460">
    <property type="entry name" value="NAD_binding_10"/>
    <property type="match status" value="1"/>
</dbReference>
<dbReference type="Gene3D" id="3.90.25.10">
    <property type="entry name" value="UDP-galactose 4-epimerase, domain 1"/>
    <property type="match status" value="1"/>
</dbReference>
<evidence type="ECO:0000313" key="3">
    <source>
        <dbReference type="Proteomes" id="UP000642748"/>
    </source>
</evidence>
<dbReference type="InterPro" id="IPR051604">
    <property type="entry name" value="Ergot_Alk_Oxidoreductase"/>
</dbReference>
<dbReference type="SUPFAM" id="SSF51735">
    <property type="entry name" value="NAD(P)-binding Rossmann-fold domains"/>
    <property type="match status" value="1"/>
</dbReference>
<dbReference type="RefSeq" id="WP_203918544.1">
    <property type="nucleotide sequence ID" value="NZ_BONZ01000030.1"/>
</dbReference>
<accession>A0A8J3QQ69</accession>
<name>A0A8J3QQ69_9ACTN</name>
<dbReference type="PANTHER" id="PTHR43162:SF1">
    <property type="entry name" value="PRESTALK A DIFFERENTIATION PROTEIN A"/>
    <property type="match status" value="1"/>
</dbReference>
<dbReference type="InterPro" id="IPR016040">
    <property type="entry name" value="NAD(P)-bd_dom"/>
</dbReference>
<keyword evidence="3" id="KW-1185">Reference proteome</keyword>
<evidence type="ECO:0000259" key="1">
    <source>
        <dbReference type="Pfam" id="PF13460"/>
    </source>
</evidence>
<evidence type="ECO:0000313" key="2">
    <source>
        <dbReference type="EMBL" id="GIH14894.1"/>
    </source>
</evidence>
<gene>
    <name evidence="2" type="ORF">Raf01_30660</name>
</gene>
<organism evidence="2 3">
    <name type="scientific">Rugosimonospora africana</name>
    <dbReference type="NCBI Taxonomy" id="556532"/>
    <lineage>
        <taxon>Bacteria</taxon>
        <taxon>Bacillati</taxon>
        <taxon>Actinomycetota</taxon>
        <taxon>Actinomycetes</taxon>
        <taxon>Micromonosporales</taxon>
        <taxon>Micromonosporaceae</taxon>
        <taxon>Rugosimonospora</taxon>
    </lineage>
</organism>
<comment type="caution">
    <text evidence="2">The sequence shown here is derived from an EMBL/GenBank/DDBJ whole genome shotgun (WGS) entry which is preliminary data.</text>
</comment>
<dbReference type="Proteomes" id="UP000642748">
    <property type="component" value="Unassembled WGS sequence"/>
</dbReference>